<gene>
    <name evidence="3" type="ORF">HDF16_004797</name>
</gene>
<dbReference type="RefSeq" id="WP_184222126.1">
    <property type="nucleotide sequence ID" value="NZ_JACHIP010000009.1"/>
</dbReference>
<name>A0A7W8E5X7_9BACT</name>
<accession>A0A7W8E5X7</accession>
<feature type="region of interest" description="Disordered" evidence="1">
    <location>
        <begin position="1"/>
        <end position="62"/>
    </location>
</feature>
<dbReference type="InterPro" id="IPR000572">
    <property type="entry name" value="OxRdtase_Mopterin-bd_dom"/>
</dbReference>
<proteinExistence type="predicted"/>
<dbReference type="PANTHER" id="PTHR43032">
    <property type="entry name" value="PROTEIN-METHIONINE-SULFOXIDE REDUCTASE"/>
    <property type="match status" value="1"/>
</dbReference>
<evidence type="ECO:0000313" key="4">
    <source>
        <dbReference type="Proteomes" id="UP000540989"/>
    </source>
</evidence>
<feature type="compositionally biased region" description="Basic and acidic residues" evidence="1">
    <location>
        <begin position="40"/>
        <end position="62"/>
    </location>
</feature>
<comment type="caution">
    <text evidence="3">The sequence shown here is derived from an EMBL/GenBank/DDBJ whole genome shotgun (WGS) entry which is preliminary data.</text>
</comment>
<feature type="compositionally biased region" description="Basic and acidic residues" evidence="1">
    <location>
        <begin position="219"/>
        <end position="230"/>
    </location>
</feature>
<dbReference type="InterPro" id="IPR036374">
    <property type="entry name" value="OxRdtase_Mopterin-bd_sf"/>
</dbReference>
<feature type="domain" description="Oxidoreductase molybdopterin-binding" evidence="2">
    <location>
        <begin position="255"/>
        <end position="382"/>
    </location>
</feature>
<dbReference type="Gene3D" id="3.90.420.10">
    <property type="entry name" value="Oxidoreductase, molybdopterin-binding domain"/>
    <property type="match status" value="1"/>
</dbReference>
<organism evidence="3 4">
    <name type="scientific">Granulicella aggregans</name>
    <dbReference type="NCBI Taxonomy" id="474949"/>
    <lineage>
        <taxon>Bacteria</taxon>
        <taxon>Pseudomonadati</taxon>
        <taxon>Acidobacteriota</taxon>
        <taxon>Terriglobia</taxon>
        <taxon>Terriglobales</taxon>
        <taxon>Acidobacteriaceae</taxon>
        <taxon>Granulicella</taxon>
    </lineage>
</organism>
<dbReference type="Pfam" id="PF00174">
    <property type="entry name" value="Oxidored_molyb"/>
    <property type="match status" value="1"/>
</dbReference>
<sequence>MSNPEIEQPQDGSPKEPAALQPEAKQQSESADDEPSAEEFEARAEADQDQREPAATEVDARAERAAADAAVLATSGAQTRRSFLAAAVSSAAAYGFYHYLGANDDAEMQPPPIRDSFRFNASVSRDLFRNKELAPTYPLSRAETLRINGTFGLMMDLQLDSWRLQLVGMRGAAQHARYVRDVTAWDYRYKAPPANEDKGHDSKVDPNLQTANKMAPESMQDKAQEDENHTGRKPRGMAEAGESDSTLPPNTPGLLLQMADITRLPRYELVTQFKCIEGWSQIVHWAGVRMADFLELYPPDKIDGKDPSYVYMETPDGDYYTGYDLDVMRHPQTLLVTEMMGAPLTQPHGAPLRLHMPTKYGYKQIKRIGLIAYTNDKPDDYWTKLGYDWYAGL</sequence>
<reference evidence="3 4" key="1">
    <citation type="submission" date="2020-08" db="EMBL/GenBank/DDBJ databases">
        <title>Genomic Encyclopedia of Type Strains, Phase IV (KMG-V): Genome sequencing to study the core and pangenomes of soil and plant-associated prokaryotes.</title>
        <authorList>
            <person name="Whitman W."/>
        </authorList>
    </citation>
    <scope>NUCLEOTIDE SEQUENCE [LARGE SCALE GENOMIC DNA]</scope>
    <source>
        <strain evidence="3 4">M8UP14</strain>
    </source>
</reference>
<evidence type="ECO:0000259" key="2">
    <source>
        <dbReference type="Pfam" id="PF00174"/>
    </source>
</evidence>
<dbReference type="SUPFAM" id="SSF56524">
    <property type="entry name" value="Oxidoreductase molybdopterin-binding domain"/>
    <property type="match status" value="1"/>
</dbReference>
<dbReference type="EMBL" id="JACHIP010000009">
    <property type="protein sequence ID" value="MBB5060061.1"/>
    <property type="molecule type" value="Genomic_DNA"/>
</dbReference>
<evidence type="ECO:0000313" key="3">
    <source>
        <dbReference type="EMBL" id="MBB5060061.1"/>
    </source>
</evidence>
<feature type="region of interest" description="Disordered" evidence="1">
    <location>
        <begin position="214"/>
        <end position="252"/>
    </location>
</feature>
<feature type="compositionally biased region" description="Acidic residues" evidence="1">
    <location>
        <begin position="30"/>
        <end position="39"/>
    </location>
</feature>
<evidence type="ECO:0000256" key="1">
    <source>
        <dbReference type="SAM" id="MobiDB-lite"/>
    </source>
</evidence>
<dbReference type="Proteomes" id="UP000540989">
    <property type="component" value="Unassembled WGS sequence"/>
</dbReference>
<keyword evidence="4" id="KW-1185">Reference proteome</keyword>
<protein>
    <recommendedName>
        <fullName evidence="2">Oxidoreductase molybdopterin-binding domain-containing protein</fullName>
    </recommendedName>
</protein>
<dbReference type="AlphaFoldDB" id="A0A7W8E5X7"/>